<evidence type="ECO:0000256" key="1">
    <source>
        <dbReference type="ARBA" id="ARBA00022468"/>
    </source>
</evidence>
<organism evidence="8 9">
    <name type="scientific">Periconia digitata</name>
    <dbReference type="NCBI Taxonomy" id="1303443"/>
    <lineage>
        <taxon>Eukaryota</taxon>
        <taxon>Fungi</taxon>
        <taxon>Dikarya</taxon>
        <taxon>Ascomycota</taxon>
        <taxon>Pezizomycotina</taxon>
        <taxon>Dothideomycetes</taxon>
        <taxon>Pleosporomycetidae</taxon>
        <taxon>Pleosporales</taxon>
        <taxon>Massarineae</taxon>
        <taxon>Periconiaceae</taxon>
        <taxon>Periconia</taxon>
    </lineage>
</organism>
<evidence type="ECO:0000256" key="5">
    <source>
        <dbReference type="PROSITE-ProRule" id="PRU00288"/>
    </source>
</evidence>
<dbReference type="Proteomes" id="UP001152607">
    <property type="component" value="Unassembled WGS sequence"/>
</dbReference>
<reference evidence="8" key="1">
    <citation type="submission" date="2023-01" db="EMBL/GenBank/DDBJ databases">
        <authorList>
            <person name="Van Ghelder C."/>
            <person name="Rancurel C."/>
        </authorList>
    </citation>
    <scope>NUCLEOTIDE SEQUENCE</scope>
    <source>
        <strain evidence="8">CNCM I-4278</strain>
    </source>
</reference>
<name>A0A9W4U8V8_9PLEO</name>
<proteinExistence type="predicted"/>
<dbReference type="Gene3D" id="1.10.220.150">
    <property type="entry name" value="Arf GTPase activating protein"/>
    <property type="match status" value="1"/>
</dbReference>
<feature type="compositionally biased region" description="Low complexity" evidence="6">
    <location>
        <begin position="474"/>
        <end position="498"/>
    </location>
</feature>
<dbReference type="Pfam" id="PF01412">
    <property type="entry name" value="ArfGap"/>
    <property type="match status" value="1"/>
</dbReference>
<feature type="compositionally biased region" description="Pro residues" evidence="6">
    <location>
        <begin position="258"/>
        <end position="268"/>
    </location>
</feature>
<evidence type="ECO:0000256" key="2">
    <source>
        <dbReference type="ARBA" id="ARBA00022723"/>
    </source>
</evidence>
<dbReference type="GO" id="GO:0005737">
    <property type="term" value="C:cytoplasm"/>
    <property type="evidence" value="ECO:0007669"/>
    <property type="project" value="TreeGrafter"/>
</dbReference>
<dbReference type="GO" id="GO:0008270">
    <property type="term" value="F:zinc ion binding"/>
    <property type="evidence" value="ECO:0007669"/>
    <property type="project" value="UniProtKB-KW"/>
</dbReference>
<dbReference type="PROSITE" id="PS50115">
    <property type="entry name" value="ARFGAP"/>
    <property type="match status" value="1"/>
</dbReference>
<dbReference type="PRINTS" id="PR00405">
    <property type="entry name" value="REVINTRACTNG"/>
</dbReference>
<feature type="compositionally biased region" description="Low complexity" evidence="6">
    <location>
        <begin position="269"/>
        <end position="307"/>
    </location>
</feature>
<dbReference type="EMBL" id="CAOQHR010000003">
    <property type="protein sequence ID" value="CAI6331842.1"/>
    <property type="molecule type" value="Genomic_DNA"/>
</dbReference>
<dbReference type="InterPro" id="IPR051718">
    <property type="entry name" value="ARF_GTPase-activating"/>
</dbReference>
<evidence type="ECO:0000256" key="4">
    <source>
        <dbReference type="ARBA" id="ARBA00022833"/>
    </source>
</evidence>
<evidence type="ECO:0000313" key="8">
    <source>
        <dbReference type="EMBL" id="CAI6331842.1"/>
    </source>
</evidence>
<feature type="compositionally biased region" description="Low complexity" evidence="6">
    <location>
        <begin position="511"/>
        <end position="538"/>
    </location>
</feature>
<keyword evidence="4" id="KW-0862">Zinc</keyword>
<evidence type="ECO:0000256" key="3">
    <source>
        <dbReference type="ARBA" id="ARBA00022771"/>
    </source>
</evidence>
<dbReference type="InterPro" id="IPR001164">
    <property type="entry name" value="ArfGAP_dom"/>
</dbReference>
<dbReference type="GO" id="GO:0005096">
    <property type="term" value="F:GTPase activator activity"/>
    <property type="evidence" value="ECO:0007669"/>
    <property type="project" value="UniProtKB-KW"/>
</dbReference>
<comment type="caution">
    <text evidence="8">The sequence shown here is derived from an EMBL/GenBank/DDBJ whole genome shotgun (WGS) entry which is preliminary data.</text>
</comment>
<feature type="region of interest" description="Disordered" evidence="6">
    <location>
        <begin position="191"/>
        <end position="602"/>
    </location>
</feature>
<evidence type="ECO:0000259" key="7">
    <source>
        <dbReference type="PROSITE" id="PS50115"/>
    </source>
</evidence>
<feature type="compositionally biased region" description="Low complexity" evidence="6">
    <location>
        <begin position="383"/>
        <end position="397"/>
    </location>
</feature>
<dbReference type="PANTHER" id="PTHR45705">
    <property type="entry name" value="FI20236P1"/>
    <property type="match status" value="1"/>
</dbReference>
<dbReference type="InterPro" id="IPR038508">
    <property type="entry name" value="ArfGAP_dom_sf"/>
</dbReference>
<dbReference type="SMART" id="SM00105">
    <property type="entry name" value="ArfGap"/>
    <property type="match status" value="1"/>
</dbReference>
<feature type="compositionally biased region" description="Polar residues" evidence="6">
    <location>
        <begin position="209"/>
        <end position="220"/>
    </location>
</feature>
<protein>
    <recommendedName>
        <fullName evidence="7">Arf-GAP domain-containing protein</fullName>
    </recommendedName>
</protein>
<feature type="domain" description="Arf-GAP" evidence="7">
    <location>
        <begin position="16"/>
        <end position="162"/>
    </location>
</feature>
<feature type="compositionally biased region" description="Low complexity" evidence="6">
    <location>
        <begin position="440"/>
        <end position="458"/>
    </location>
</feature>
<dbReference type="OrthoDB" id="10266696at2759"/>
<accession>A0A9W4U8V8</accession>
<keyword evidence="1" id="KW-0343">GTPase activation</keyword>
<feature type="compositionally biased region" description="Low complexity" evidence="6">
    <location>
        <begin position="404"/>
        <end position="421"/>
    </location>
</feature>
<feature type="compositionally biased region" description="Low complexity" evidence="6">
    <location>
        <begin position="558"/>
        <end position="586"/>
    </location>
</feature>
<feature type="compositionally biased region" description="Pro residues" evidence="6">
    <location>
        <begin position="459"/>
        <end position="473"/>
    </location>
</feature>
<feature type="compositionally biased region" description="Low complexity" evidence="6">
    <location>
        <begin position="361"/>
        <end position="373"/>
    </location>
</feature>
<feature type="compositionally biased region" description="Low complexity" evidence="6">
    <location>
        <begin position="342"/>
        <end position="353"/>
    </location>
</feature>
<dbReference type="InterPro" id="IPR037278">
    <property type="entry name" value="ARFGAP/RecO"/>
</dbReference>
<feature type="compositionally biased region" description="Low complexity" evidence="6">
    <location>
        <begin position="221"/>
        <end position="234"/>
    </location>
</feature>
<dbReference type="AlphaFoldDB" id="A0A9W4U8V8"/>
<keyword evidence="9" id="KW-1185">Reference proteome</keyword>
<keyword evidence="2" id="KW-0479">Metal-binding</keyword>
<dbReference type="PANTHER" id="PTHR45705:SF1">
    <property type="entry name" value="FI20236P1"/>
    <property type="match status" value="1"/>
</dbReference>
<evidence type="ECO:0000256" key="6">
    <source>
        <dbReference type="SAM" id="MobiDB-lite"/>
    </source>
</evidence>
<evidence type="ECO:0000313" key="9">
    <source>
        <dbReference type="Proteomes" id="UP001152607"/>
    </source>
</evidence>
<keyword evidence="3 5" id="KW-0863">Zinc-finger</keyword>
<gene>
    <name evidence="8" type="ORF">PDIGIT_LOCUS4871</name>
</gene>
<dbReference type="SUPFAM" id="SSF57863">
    <property type="entry name" value="ArfGap/RecO-like zinc finger"/>
    <property type="match status" value="1"/>
</dbReference>
<sequence>MSRRPNPAADRAEQNRATLKSLVKIEANKSCSDCKRNKHPRWASWNLGVFICIRCSGIHRGMGTHISKVKSVDLDTWTDEQLQSVIKWGNARANKSVVTKKANNGQGLTSAGIGKQSWPRVMSLRKRKYSLFYITVEDCAITSLNRKIENFIRTKYESKRWVMDGGIPDPSTLDVSDDDMVRRARGQTAITANSGQPLKKVQEKVQIERSASQRFAGSSEQRPAPRAAAQPQPAIDLFGDETPAPPRASTGPPTTRNGPPPKAEPAPPKQTKAGDSLLGLDFLGSPPAQPTRPSSTGPAAAAAAPSRPDLKQSILSLYASKPAAAAPPPQQHARQESFGNLSSAPQQSPQQSSFGGMNDAFSSLSFSSQPQQPKASPFAGLDSFSSAKSPTTSSSNMFGGGGNFFDSTPKSPPTQTTTSTSAMGDFSAFSSAPPKQAATSSSSMGGMGDLLDLSMPASTPAPAPVPQQSPPPAHSAFNLSSPAPSAAHQPAPAQTAAPNYAGFSGMDAWGSSDAWASPAAAPTQSQTTTTASHSTTQPKSPGWGAPTITQDDDFGGWSSAAPTTTTTSTSFASPPSTNQPTSNSKPAGGFGGGDDLFSNVWE</sequence>
<dbReference type="FunFam" id="1.10.220.150:FF:000009">
    <property type="entry name" value="stromal membrane-associated protein 1 isoform X1"/>
    <property type="match status" value="1"/>
</dbReference>